<sequence>MYDQAENLRLLKSKAEKGFKEPEVITITSGKGGVGKSNTSVNLALALGELGKKVLLVDVDIGLGNTDLLLGVYPKYNLFDYFINNIHLSDLIFPVNENIDLLAGGSALSDEEMLEKINHDTLRTDLQRIMGYDYILFDTGAGINKNVTYFALSADQVILVTTPEPTAITDAYALLKTLYGKKKNIIINILVNRAANFSEGEYIANKLIKVAQNFLSSTPNFLGFITDDKHVQQAVKLQKPYINLYSQCTASRDVRRIANKILGKQGNKERKGFFNLFRLFK</sequence>
<dbReference type="InterPro" id="IPR027417">
    <property type="entry name" value="P-loop_NTPase"/>
</dbReference>
<reference evidence="5" key="1">
    <citation type="submission" date="2016-11" db="EMBL/GenBank/DDBJ databases">
        <authorList>
            <person name="Varghese N."/>
            <person name="Submissions S."/>
        </authorList>
    </citation>
    <scope>NUCLEOTIDE SEQUENCE [LARGE SCALE GENOMIC DNA]</scope>
    <source>
        <strain evidence="5">DSM 14826</strain>
    </source>
</reference>
<dbReference type="RefSeq" id="WP_072905335.1">
    <property type="nucleotide sequence ID" value="NZ_FRAI01000005.1"/>
</dbReference>
<keyword evidence="2" id="KW-0067">ATP-binding</keyword>
<dbReference type="PANTHER" id="PTHR43384">
    <property type="entry name" value="SEPTUM SITE-DETERMINING PROTEIN MIND HOMOLOG, CHLOROPLASTIC-RELATED"/>
    <property type="match status" value="1"/>
</dbReference>
<dbReference type="STRING" id="1120989.SAMN02745227_00121"/>
<proteinExistence type="predicted"/>
<evidence type="ECO:0000256" key="1">
    <source>
        <dbReference type="ARBA" id="ARBA00022741"/>
    </source>
</evidence>
<dbReference type="GO" id="GO:0009898">
    <property type="term" value="C:cytoplasmic side of plasma membrane"/>
    <property type="evidence" value="ECO:0007669"/>
    <property type="project" value="TreeGrafter"/>
</dbReference>
<keyword evidence="5" id="KW-1185">Reference proteome</keyword>
<dbReference type="PANTHER" id="PTHR43384:SF4">
    <property type="entry name" value="CELLULOSE BIOSYNTHESIS PROTEIN BCSQ-RELATED"/>
    <property type="match status" value="1"/>
</dbReference>
<dbReference type="GO" id="GO:0051782">
    <property type="term" value="P:negative regulation of cell division"/>
    <property type="evidence" value="ECO:0007669"/>
    <property type="project" value="TreeGrafter"/>
</dbReference>
<evidence type="ECO:0000259" key="3">
    <source>
        <dbReference type="Pfam" id="PF13614"/>
    </source>
</evidence>
<evidence type="ECO:0000313" key="5">
    <source>
        <dbReference type="Proteomes" id="UP000243547"/>
    </source>
</evidence>
<dbReference type="GO" id="GO:0016887">
    <property type="term" value="F:ATP hydrolysis activity"/>
    <property type="evidence" value="ECO:0007669"/>
    <property type="project" value="TreeGrafter"/>
</dbReference>
<keyword evidence="1" id="KW-0547">Nucleotide-binding</keyword>
<dbReference type="GO" id="GO:0005829">
    <property type="term" value="C:cytosol"/>
    <property type="evidence" value="ECO:0007669"/>
    <property type="project" value="TreeGrafter"/>
</dbReference>
<feature type="domain" description="AAA" evidence="3">
    <location>
        <begin position="23"/>
        <end position="183"/>
    </location>
</feature>
<dbReference type="InterPro" id="IPR050625">
    <property type="entry name" value="ParA/MinD_ATPase"/>
</dbReference>
<dbReference type="Gene3D" id="3.40.50.300">
    <property type="entry name" value="P-loop containing nucleotide triphosphate hydrolases"/>
    <property type="match status" value="1"/>
</dbReference>
<dbReference type="GO" id="GO:0005524">
    <property type="term" value="F:ATP binding"/>
    <property type="evidence" value="ECO:0007669"/>
    <property type="project" value="UniProtKB-KW"/>
</dbReference>
<dbReference type="SUPFAM" id="SSF52540">
    <property type="entry name" value="P-loop containing nucleoside triphosphate hydrolases"/>
    <property type="match status" value="1"/>
</dbReference>
<organism evidence="4 5">
    <name type="scientific">Anaerobranca californiensis DSM 14826</name>
    <dbReference type="NCBI Taxonomy" id="1120989"/>
    <lineage>
        <taxon>Bacteria</taxon>
        <taxon>Bacillati</taxon>
        <taxon>Bacillota</taxon>
        <taxon>Clostridia</taxon>
        <taxon>Eubacteriales</taxon>
        <taxon>Proteinivoracaceae</taxon>
        <taxon>Anaerobranca</taxon>
    </lineage>
</organism>
<dbReference type="CDD" id="cd02038">
    <property type="entry name" value="FlhG-like"/>
    <property type="match status" value="1"/>
</dbReference>
<dbReference type="Pfam" id="PF13614">
    <property type="entry name" value="AAA_31"/>
    <property type="match status" value="1"/>
</dbReference>
<keyword evidence="4" id="KW-0969">Cilium</keyword>
<name>A0A1M6KHD9_9FIRM</name>
<keyword evidence="4" id="KW-0282">Flagellum</keyword>
<dbReference type="PIRSF" id="PIRSF003092">
    <property type="entry name" value="MinD"/>
    <property type="match status" value="1"/>
</dbReference>
<dbReference type="InterPro" id="IPR033875">
    <property type="entry name" value="FlhG"/>
</dbReference>
<accession>A0A1M6KHD9</accession>
<dbReference type="InterPro" id="IPR025501">
    <property type="entry name" value="MinD_FleN"/>
</dbReference>
<dbReference type="Proteomes" id="UP000243547">
    <property type="component" value="Unassembled WGS sequence"/>
</dbReference>
<dbReference type="OrthoDB" id="9816297at2"/>
<protein>
    <submittedName>
        <fullName evidence="4">Flagellar biosynthesis protein FlhG</fullName>
    </submittedName>
</protein>
<evidence type="ECO:0000256" key="2">
    <source>
        <dbReference type="ARBA" id="ARBA00022840"/>
    </source>
</evidence>
<dbReference type="AlphaFoldDB" id="A0A1M6KHD9"/>
<dbReference type="EMBL" id="FRAI01000005">
    <property type="protein sequence ID" value="SHJ58355.1"/>
    <property type="molecule type" value="Genomic_DNA"/>
</dbReference>
<keyword evidence="4" id="KW-0966">Cell projection</keyword>
<gene>
    <name evidence="4" type="ORF">SAMN02745227_00121</name>
</gene>
<evidence type="ECO:0000313" key="4">
    <source>
        <dbReference type="EMBL" id="SHJ58355.1"/>
    </source>
</evidence>
<dbReference type="InterPro" id="IPR025669">
    <property type="entry name" value="AAA_dom"/>
</dbReference>